<organism evidence="3 4">
    <name type="scientific">Amantichitinum ursilacus</name>
    <dbReference type="NCBI Taxonomy" id="857265"/>
    <lineage>
        <taxon>Bacteria</taxon>
        <taxon>Pseudomonadati</taxon>
        <taxon>Pseudomonadota</taxon>
        <taxon>Betaproteobacteria</taxon>
        <taxon>Neisseriales</taxon>
        <taxon>Chitinibacteraceae</taxon>
        <taxon>Amantichitinum</taxon>
    </lineage>
</organism>
<feature type="transmembrane region" description="Helical" evidence="1">
    <location>
        <begin position="12"/>
        <end position="32"/>
    </location>
</feature>
<dbReference type="OrthoDB" id="5464927at2"/>
<keyword evidence="1" id="KW-1133">Transmembrane helix</keyword>
<evidence type="ECO:0000313" key="4">
    <source>
        <dbReference type="Proteomes" id="UP000037939"/>
    </source>
</evidence>
<keyword evidence="1" id="KW-0812">Transmembrane</keyword>
<dbReference type="Proteomes" id="UP000037939">
    <property type="component" value="Unassembled WGS sequence"/>
</dbReference>
<dbReference type="STRING" id="857265.WG78_15630"/>
<proteinExistence type="predicted"/>
<sequence length="297" mass="34087">MPRPNAKLEAIEWPTWILLLVIYGAWIAAAWASAHMSAWLAVPGLALVLAWYSSLQHELLHGHPTRNAAFNRYLGLLPLAVWYPFDEYKRSHLAHHEEAHLTYPGIDPESNYLAPAAFKRLPRPLQPLRRATRTALGRIFLGPAFAIVATWRDGWRDKTHRAIWLQHLSLLALVAGLLVALHAPLWRYLLASYLALGTSMLRSFYEHRPASIAAHRVVLNEAGWFWRLLFLNNNYHLVHHEQPRLPWYRIAAEYRADRSALLQRNGHFLVPGYGYLLLHYGLRPIDAPTYPAVHVSI</sequence>
<comment type="caution">
    <text evidence="3">The sequence shown here is derived from an EMBL/GenBank/DDBJ whole genome shotgun (WGS) entry which is preliminary data.</text>
</comment>
<evidence type="ECO:0000259" key="2">
    <source>
        <dbReference type="Pfam" id="PF00487"/>
    </source>
</evidence>
<evidence type="ECO:0000256" key="1">
    <source>
        <dbReference type="SAM" id="Phobius"/>
    </source>
</evidence>
<dbReference type="PATRIC" id="fig|857265.3.peg.3212"/>
<feature type="transmembrane region" description="Helical" evidence="1">
    <location>
        <begin position="67"/>
        <end position="85"/>
    </location>
</feature>
<protein>
    <submittedName>
        <fullName evidence="3">Fatty acid desaturase</fullName>
    </submittedName>
</protein>
<reference evidence="3 4" key="1">
    <citation type="submission" date="2015-07" db="EMBL/GenBank/DDBJ databases">
        <title>Draft genome sequence of the Amantichitinum ursilacus IGB-41, a new chitin-degrading bacterium.</title>
        <authorList>
            <person name="Kirstahler P."/>
            <person name="Guenther M."/>
            <person name="Grumaz C."/>
            <person name="Rupp S."/>
            <person name="Zibek S."/>
            <person name="Sohn K."/>
        </authorList>
    </citation>
    <scope>NUCLEOTIDE SEQUENCE [LARGE SCALE GENOMIC DNA]</scope>
    <source>
        <strain evidence="3 4">IGB-41</strain>
    </source>
</reference>
<dbReference type="InterPro" id="IPR005804">
    <property type="entry name" value="FA_desaturase_dom"/>
</dbReference>
<dbReference type="RefSeq" id="WP_053938760.1">
    <property type="nucleotide sequence ID" value="NZ_LAQT01000018.1"/>
</dbReference>
<evidence type="ECO:0000313" key="3">
    <source>
        <dbReference type="EMBL" id="KPC51347.1"/>
    </source>
</evidence>
<feature type="transmembrane region" description="Helical" evidence="1">
    <location>
        <begin position="163"/>
        <end position="182"/>
    </location>
</feature>
<accession>A0A0N0GMN4</accession>
<dbReference type="AlphaFoldDB" id="A0A0N0GMN4"/>
<feature type="domain" description="Fatty acid desaturase" evidence="2">
    <location>
        <begin position="38"/>
        <end position="265"/>
    </location>
</feature>
<dbReference type="GO" id="GO:0006629">
    <property type="term" value="P:lipid metabolic process"/>
    <property type="evidence" value="ECO:0007669"/>
    <property type="project" value="InterPro"/>
</dbReference>
<gene>
    <name evidence="3" type="ORF">WG78_15630</name>
</gene>
<feature type="transmembrane region" description="Helical" evidence="1">
    <location>
        <begin position="38"/>
        <end position="55"/>
    </location>
</feature>
<dbReference type="EMBL" id="LAQT01000018">
    <property type="protein sequence ID" value="KPC51347.1"/>
    <property type="molecule type" value="Genomic_DNA"/>
</dbReference>
<dbReference type="Pfam" id="PF00487">
    <property type="entry name" value="FA_desaturase"/>
    <property type="match status" value="1"/>
</dbReference>
<keyword evidence="1" id="KW-0472">Membrane</keyword>
<feature type="transmembrane region" description="Helical" evidence="1">
    <location>
        <begin position="135"/>
        <end position="151"/>
    </location>
</feature>
<keyword evidence="4" id="KW-1185">Reference proteome</keyword>
<name>A0A0N0GMN4_9NEIS</name>